<protein>
    <submittedName>
        <fullName evidence="1">Pyruvate kinase</fullName>
    </submittedName>
</protein>
<name>A0A839VH41_9GAMM</name>
<reference evidence="1 2" key="1">
    <citation type="submission" date="2020-08" db="EMBL/GenBank/DDBJ databases">
        <title>Genomic Encyclopedia of Type Strains, Phase III (KMG-III): the genomes of soil and plant-associated and newly described type strains.</title>
        <authorList>
            <person name="Whitman W."/>
        </authorList>
    </citation>
    <scope>NUCLEOTIDE SEQUENCE [LARGE SCALE GENOMIC DNA]</scope>
    <source>
        <strain evidence="1 2">CECT 7282</strain>
    </source>
</reference>
<dbReference type="Proteomes" id="UP000547614">
    <property type="component" value="Unassembled WGS sequence"/>
</dbReference>
<keyword evidence="1" id="KW-0670">Pyruvate</keyword>
<evidence type="ECO:0000313" key="1">
    <source>
        <dbReference type="EMBL" id="MBB3192619.1"/>
    </source>
</evidence>
<sequence>MHYAPIHDPVRRTKIVATLGPASDREGVLEQMIA</sequence>
<feature type="non-terminal residue" evidence="1">
    <location>
        <position position="34"/>
    </location>
</feature>
<gene>
    <name evidence="1" type="ORF">FHR94_003918</name>
</gene>
<accession>A0A839VH41</accession>
<keyword evidence="1" id="KW-0808">Transferase</keyword>
<comment type="caution">
    <text evidence="1">The sequence shown here is derived from an EMBL/GenBank/DDBJ whole genome shotgun (WGS) entry which is preliminary data.</text>
</comment>
<organism evidence="1 2">
    <name type="scientific">Halomonas cerina</name>
    <dbReference type="NCBI Taxonomy" id="447424"/>
    <lineage>
        <taxon>Bacteria</taxon>
        <taxon>Pseudomonadati</taxon>
        <taxon>Pseudomonadota</taxon>
        <taxon>Gammaproteobacteria</taxon>
        <taxon>Oceanospirillales</taxon>
        <taxon>Halomonadaceae</taxon>
        <taxon>Halomonas</taxon>
    </lineage>
</organism>
<proteinExistence type="predicted"/>
<dbReference type="EMBL" id="JACHXP010000046">
    <property type="protein sequence ID" value="MBB3192619.1"/>
    <property type="molecule type" value="Genomic_DNA"/>
</dbReference>
<dbReference type="AlphaFoldDB" id="A0A839VH41"/>
<keyword evidence="1" id="KW-0418">Kinase</keyword>
<keyword evidence="2" id="KW-1185">Reference proteome</keyword>
<dbReference type="GO" id="GO:0016301">
    <property type="term" value="F:kinase activity"/>
    <property type="evidence" value="ECO:0007669"/>
    <property type="project" value="UniProtKB-KW"/>
</dbReference>
<evidence type="ECO:0000313" key="2">
    <source>
        <dbReference type="Proteomes" id="UP000547614"/>
    </source>
</evidence>